<keyword evidence="11 15" id="KW-0378">Hydrolase</keyword>
<evidence type="ECO:0000256" key="11">
    <source>
        <dbReference type="ARBA" id="ARBA00022801"/>
    </source>
</evidence>
<dbReference type="Proteomes" id="UP000283442">
    <property type="component" value="Unassembled WGS sequence"/>
</dbReference>
<evidence type="ECO:0000256" key="7">
    <source>
        <dbReference type="ARBA" id="ARBA00008299"/>
    </source>
</evidence>
<dbReference type="AlphaFoldDB" id="A0A414NWM0"/>
<dbReference type="Pfam" id="PF01502">
    <property type="entry name" value="PRA-CH"/>
    <property type="match status" value="1"/>
</dbReference>
<dbReference type="InterPro" id="IPR021130">
    <property type="entry name" value="PRib-ATP_PPHydrolase-like"/>
</dbReference>
<evidence type="ECO:0000256" key="2">
    <source>
        <dbReference type="ARBA" id="ARBA00001460"/>
    </source>
</evidence>
<proteinExistence type="inferred from homology"/>
<dbReference type="NCBIfam" id="NF001611">
    <property type="entry name" value="PRK00400.1-3"/>
    <property type="match status" value="1"/>
</dbReference>
<dbReference type="GO" id="GO:0004635">
    <property type="term" value="F:phosphoribosyl-AMP cyclohydrolase activity"/>
    <property type="evidence" value="ECO:0007669"/>
    <property type="project" value="UniProtKB-UniRule"/>
</dbReference>
<dbReference type="NCBIfam" id="TIGR03188">
    <property type="entry name" value="histidine_hisI"/>
    <property type="match status" value="1"/>
</dbReference>
<evidence type="ECO:0000256" key="12">
    <source>
        <dbReference type="ARBA" id="ARBA00022840"/>
    </source>
</evidence>
<evidence type="ECO:0000313" key="17">
    <source>
        <dbReference type="EMBL" id="RHF51526.1"/>
    </source>
</evidence>
<comment type="subcellular location">
    <subcellularLocation>
        <location evidence="3 15">Cytoplasm</location>
    </subcellularLocation>
</comment>
<dbReference type="InterPro" id="IPR023019">
    <property type="entry name" value="His_synth_HisIE"/>
</dbReference>
<dbReference type="HAMAP" id="MF_01021">
    <property type="entry name" value="HisI"/>
    <property type="match status" value="1"/>
</dbReference>
<evidence type="ECO:0000256" key="3">
    <source>
        <dbReference type="ARBA" id="ARBA00004496"/>
    </source>
</evidence>
<comment type="similarity">
    <text evidence="7 15">In the N-terminal section; belongs to the PRA-CH family.</text>
</comment>
<dbReference type="InterPro" id="IPR008179">
    <property type="entry name" value="HisE"/>
</dbReference>
<comment type="catalytic activity">
    <reaction evidence="2 15">
        <text>1-(5-phospho-beta-D-ribosyl)-ATP + H2O = 1-(5-phospho-beta-D-ribosyl)-5'-AMP + diphosphate + H(+)</text>
        <dbReference type="Rhea" id="RHEA:22828"/>
        <dbReference type="ChEBI" id="CHEBI:15377"/>
        <dbReference type="ChEBI" id="CHEBI:15378"/>
        <dbReference type="ChEBI" id="CHEBI:33019"/>
        <dbReference type="ChEBI" id="CHEBI:59457"/>
        <dbReference type="ChEBI" id="CHEBI:73183"/>
        <dbReference type="EC" id="3.6.1.31"/>
    </reaction>
</comment>
<comment type="similarity">
    <text evidence="6 15">In the C-terminal section; belongs to the PRA-PH family.</text>
</comment>
<evidence type="ECO:0000256" key="1">
    <source>
        <dbReference type="ARBA" id="ARBA00000024"/>
    </source>
</evidence>
<dbReference type="EC" id="3.5.4.19" evidence="15"/>
<comment type="caution">
    <text evidence="17">The sequence shown here is derived from an EMBL/GenBank/DDBJ whole genome shotgun (WGS) entry which is preliminary data.</text>
</comment>
<evidence type="ECO:0000313" key="18">
    <source>
        <dbReference type="Proteomes" id="UP000283442"/>
    </source>
</evidence>
<keyword evidence="14 15" id="KW-0511">Multifunctional enzyme</keyword>
<feature type="region of interest" description="Phosphoribosyl-ATP pyrophosphohydrolase" evidence="15">
    <location>
        <begin position="138"/>
        <end position="243"/>
    </location>
</feature>
<dbReference type="EC" id="3.6.1.31" evidence="15"/>
<dbReference type="GO" id="GO:0000105">
    <property type="term" value="P:L-histidine biosynthetic process"/>
    <property type="evidence" value="ECO:0007669"/>
    <property type="project" value="UniProtKB-UniRule"/>
</dbReference>
<dbReference type="Pfam" id="PF01503">
    <property type="entry name" value="PRA-PH"/>
    <property type="match status" value="1"/>
</dbReference>
<dbReference type="FunFam" id="3.10.20.810:FF:000001">
    <property type="entry name" value="Histidine biosynthesis bifunctional protein HisIE"/>
    <property type="match status" value="1"/>
</dbReference>
<dbReference type="InterPro" id="IPR038019">
    <property type="entry name" value="PRib_AMP_CycHydrolase_sf"/>
</dbReference>
<dbReference type="InterPro" id="IPR002496">
    <property type="entry name" value="PRib_AMP_CycHydrolase_dom"/>
</dbReference>
<evidence type="ECO:0000256" key="8">
    <source>
        <dbReference type="ARBA" id="ARBA00022490"/>
    </source>
</evidence>
<gene>
    <name evidence="15" type="primary">hisI</name>
    <name evidence="15" type="synonym">hisIE</name>
    <name evidence="17" type="ORF">DW674_07115</name>
</gene>
<dbReference type="HAMAP" id="MF_01020">
    <property type="entry name" value="HisE"/>
    <property type="match status" value="1"/>
</dbReference>
<dbReference type="HAMAP" id="MF_01019">
    <property type="entry name" value="HisIE"/>
    <property type="match status" value="1"/>
</dbReference>
<feature type="domain" description="Phosphoribosyl-AMP cyclohydrolase" evidence="16">
    <location>
        <begin position="38"/>
        <end position="110"/>
    </location>
</feature>
<keyword evidence="12 15" id="KW-0067">ATP-binding</keyword>
<feature type="region of interest" description="Phosphoribosyl-AMP cyclohydrolase" evidence="15">
    <location>
        <begin position="1"/>
        <end position="137"/>
    </location>
</feature>
<reference evidence="17 18" key="1">
    <citation type="submission" date="2018-08" db="EMBL/GenBank/DDBJ databases">
        <title>A genome reference for cultivated species of the human gut microbiota.</title>
        <authorList>
            <person name="Zou Y."/>
            <person name="Xue W."/>
            <person name="Luo G."/>
        </authorList>
    </citation>
    <scope>NUCLEOTIDE SEQUENCE [LARGE SCALE GENOMIC DNA]</scope>
    <source>
        <strain evidence="17 18">AM25-21AC</strain>
    </source>
</reference>
<dbReference type="GO" id="GO:0005524">
    <property type="term" value="F:ATP binding"/>
    <property type="evidence" value="ECO:0007669"/>
    <property type="project" value="UniProtKB-KW"/>
</dbReference>
<comment type="pathway">
    <text evidence="4 15">Amino-acid biosynthesis; L-histidine biosynthesis; L-histidine from 5-phospho-alpha-D-ribose 1-diphosphate: step 3/9.</text>
</comment>
<evidence type="ECO:0000256" key="14">
    <source>
        <dbReference type="ARBA" id="ARBA00023268"/>
    </source>
</evidence>
<dbReference type="UniPathway" id="UPA00031">
    <property type="reaction ID" value="UER00007"/>
</dbReference>
<keyword evidence="8 15" id="KW-0963">Cytoplasm</keyword>
<dbReference type="EMBL" id="QRHE01000006">
    <property type="protein sequence ID" value="RHF51526.1"/>
    <property type="molecule type" value="Genomic_DNA"/>
</dbReference>
<protein>
    <recommendedName>
        <fullName evidence="15">Histidine biosynthesis bifunctional protein HisIE</fullName>
    </recommendedName>
    <domain>
        <recommendedName>
            <fullName evidence="15">Phosphoribosyl-AMP cyclohydrolase</fullName>
            <shortName evidence="15">PRA-CH</shortName>
            <ecNumber evidence="15">3.5.4.19</ecNumber>
        </recommendedName>
    </domain>
    <domain>
        <recommendedName>
            <fullName evidence="15">Phosphoribosyl-ATP pyrophosphatase</fullName>
            <shortName evidence="15">PRA-PH</shortName>
            <ecNumber evidence="15">3.6.1.31</ecNumber>
        </recommendedName>
    </domain>
</protein>
<evidence type="ECO:0000256" key="13">
    <source>
        <dbReference type="ARBA" id="ARBA00023102"/>
    </source>
</evidence>
<comment type="pathway">
    <text evidence="5 15">Amino-acid biosynthesis; L-histidine biosynthesis; L-histidine from 5-phospho-alpha-D-ribose 1-diphosphate: step 2/9.</text>
</comment>
<dbReference type="OrthoDB" id="9795769at2"/>
<evidence type="ECO:0000256" key="5">
    <source>
        <dbReference type="ARBA" id="ARBA00005204"/>
    </source>
</evidence>
<name>A0A414NWM0_9FIRM</name>
<dbReference type="RefSeq" id="WP_118176148.1">
    <property type="nucleotide sequence ID" value="NZ_CP195933.1"/>
</dbReference>
<evidence type="ECO:0000256" key="6">
    <source>
        <dbReference type="ARBA" id="ARBA00007731"/>
    </source>
</evidence>
<dbReference type="SUPFAM" id="SSF101386">
    <property type="entry name" value="all-alpha NTP pyrophosphatases"/>
    <property type="match status" value="1"/>
</dbReference>
<dbReference type="NCBIfam" id="NF000768">
    <property type="entry name" value="PRK00051.1"/>
    <property type="match status" value="1"/>
</dbReference>
<evidence type="ECO:0000256" key="4">
    <source>
        <dbReference type="ARBA" id="ARBA00005169"/>
    </source>
</evidence>
<dbReference type="PANTHER" id="PTHR42945:SF9">
    <property type="entry name" value="HISTIDINE BIOSYNTHESIS BIFUNCTIONAL PROTEIN HISIE"/>
    <property type="match status" value="1"/>
</dbReference>
<sequence length="243" mass="27431">MANTENANANAIDISMVKFDEKGLVPAVVQEENGQVLMLAYMNEESLKKTLETGYTWFFSRSRQKLWQKGETSGNVQKVKEISYDCDGDTLLVRVHQTGVACHTGTYTCFSGRKLMSGEEKGIAVVPPEKKADLAEVLYDLYNVIQDRRLNPVEGSYTNYLFEKGQDKILKKVGEEAVETIIASKNNVRKDVVYEMGDLWYHCLVLLAYHNISPEELFAELMGRRKGAAYHKFTGKTGVRPDL</sequence>
<dbReference type="CDD" id="cd11534">
    <property type="entry name" value="NTP-PPase_HisIE_like"/>
    <property type="match status" value="1"/>
</dbReference>
<keyword evidence="10 15" id="KW-0547">Nucleotide-binding</keyword>
<evidence type="ECO:0000256" key="15">
    <source>
        <dbReference type="HAMAP-Rule" id="MF_01019"/>
    </source>
</evidence>
<dbReference type="Gene3D" id="3.10.20.810">
    <property type="entry name" value="Phosphoribosyl-AMP cyclohydrolase"/>
    <property type="match status" value="1"/>
</dbReference>
<organism evidence="17 18">
    <name type="scientific">Mitsuokella multacida</name>
    <dbReference type="NCBI Taxonomy" id="52226"/>
    <lineage>
        <taxon>Bacteria</taxon>
        <taxon>Bacillati</taxon>
        <taxon>Bacillota</taxon>
        <taxon>Negativicutes</taxon>
        <taxon>Selenomonadales</taxon>
        <taxon>Selenomonadaceae</taxon>
        <taxon>Mitsuokella</taxon>
    </lineage>
</organism>
<evidence type="ECO:0000256" key="9">
    <source>
        <dbReference type="ARBA" id="ARBA00022605"/>
    </source>
</evidence>
<dbReference type="InterPro" id="IPR026660">
    <property type="entry name" value="PRA-CH"/>
</dbReference>
<dbReference type="GO" id="GO:0004636">
    <property type="term" value="F:phosphoribosyl-ATP diphosphatase activity"/>
    <property type="evidence" value="ECO:0007669"/>
    <property type="project" value="UniProtKB-UniRule"/>
</dbReference>
<dbReference type="NCBIfam" id="NF002747">
    <property type="entry name" value="PRK02759.1"/>
    <property type="match status" value="1"/>
</dbReference>
<dbReference type="Gene3D" id="1.10.287.1080">
    <property type="entry name" value="MazG-like"/>
    <property type="match status" value="1"/>
</dbReference>
<dbReference type="GO" id="GO:0005737">
    <property type="term" value="C:cytoplasm"/>
    <property type="evidence" value="ECO:0007669"/>
    <property type="project" value="UniProtKB-SubCell"/>
</dbReference>
<keyword evidence="13 15" id="KW-0368">Histidine biosynthesis</keyword>
<comment type="catalytic activity">
    <reaction evidence="1 15">
        <text>1-(5-phospho-beta-D-ribosyl)-5'-AMP + H2O = 1-(5-phospho-beta-D-ribosyl)-5-[(5-phospho-beta-D-ribosylamino)methylideneamino]imidazole-4-carboxamide</text>
        <dbReference type="Rhea" id="RHEA:20049"/>
        <dbReference type="ChEBI" id="CHEBI:15377"/>
        <dbReference type="ChEBI" id="CHEBI:58435"/>
        <dbReference type="ChEBI" id="CHEBI:59457"/>
        <dbReference type="EC" id="3.5.4.19"/>
    </reaction>
</comment>
<evidence type="ECO:0000259" key="16">
    <source>
        <dbReference type="Pfam" id="PF01502"/>
    </source>
</evidence>
<evidence type="ECO:0000256" key="10">
    <source>
        <dbReference type="ARBA" id="ARBA00022741"/>
    </source>
</evidence>
<accession>A0A414NWM0</accession>
<dbReference type="SUPFAM" id="SSF141734">
    <property type="entry name" value="HisI-like"/>
    <property type="match status" value="1"/>
</dbReference>
<keyword evidence="9 15" id="KW-0028">Amino-acid biosynthesis</keyword>
<dbReference type="PANTHER" id="PTHR42945">
    <property type="entry name" value="HISTIDINE BIOSYNTHESIS BIFUNCTIONAL PROTEIN"/>
    <property type="match status" value="1"/>
</dbReference>